<feature type="compositionally biased region" description="Basic and acidic residues" evidence="1">
    <location>
        <begin position="192"/>
        <end position="206"/>
    </location>
</feature>
<evidence type="ECO:0000313" key="4">
    <source>
        <dbReference type="Proteomes" id="UP000313359"/>
    </source>
</evidence>
<gene>
    <name evidence="3" type="ORF">L227DRAFT_615187</name>
</gene>
<feature type="region of interest" description="Disordered" evidence="1">
    <location>
        <begin position="562"/>
        <end position="593"/>
    </location>
</feature>
<evidence type="ECO:0000313" key="3">
    <source>
        <dbReference type="EMBL" id="RPD55546.1"/>
    </source>
</evidence>
<organism evidence="3 4">
    <name type="scientific">Lentinus tigrinus ALCF2SS1-6</name>
    <dbReference type="NCBI Taxonomy" id="1328759"/>
    <lineage>
        <taxon>Eukaryota</taxon>
        <taxon>Fungi</taxon>
        <taxon>Dikarya</taxon>
        <taxon>Basidiomycota</taxon>
        <taxon>Agaricomycotina</taxon>
        <taxon>Agaricomycetes</taxon>
        <taxon>Polyporales</taxon>
        <taxon>Polyporaceae</taxon>
        <taxon>Lentinus</taxon>
    </lineage>
</organism>
<keyword evidence="2" id="KW-0472">Membrane</keyword>
<proteinExistence type="predicted"/>
<accession>A0A5C2RX79</accession>
<name>A0A5C2RX79_9APHY</name>
<feature type="compositionally biased region" description="Polar residues" evidence="1">
    <location>
        <begin position="456"/>
        <end position="467"/>
    </location>
</feature>
<feature type="region of interest" description="Disordered" evidence="1">
    <location>
        <begin position="192"/>
        <end position="313"/>
    </location>
</feature>
<keyword evidence="2" id="KW-0812">Transmembrane</keyword>
<reference evidence="3" key="1">
    <citation type="journal article" date="2018" name="Genome Biol. Evol.">
        <title>Genomics and development of Lentinus tigrinus, a white-rot wood-decaying mushroom with dimorphic fruiting bodies.</title>
        <authorList>
            <person name="Wu B."/>
            <person name="Xu Z."/>
            <person name="Knudson A."/>
            <person name="Carlson A."/>
            <person name="Chen N."/>
            <person name="Kovaka S."/>
            <person name="LaButti K."/>
            <person name="Lipzen A."/>
            <person name="Pennachio C."/>
            <person name="Riley R."/>
            <person name="Schakwitz W."/>
            <person name="Umezawa K."/>
            <person name="Ohm R.A."/>
            <person name="Grigoriev I.V."/>
            <person name="Nagy L.G."/>
            <person name="Gibbons J."/>
            <person name="Hibbett D."/>
        </authorList>
    </citation>
    <scope>NUCLEOTIDE SEQUENCE [LARGE SCALE GENOMIC DNA]</scope>
    <source>
        <strain evidence="3">ALCF2SS1-6</strain>
    </source>
</reference>
<dbReference type="OrthoDB" id="3266934at2759"/>
<feature type="compositionally biased region" description="Low complexity" evidence="1">
    <location>
        <begin position="8"/>
        <end position="23"/>
    </location>
</feature>
<keyword evidence="4" id="KW-1185">Reference proteome</keyword>
<dbReference type="AlphaFoldDB" id="A0A5C2RX79"/>
<dbReference type="EMBL" id="ML122294">
    <property type="protein sequence ID" value="RPD55546.1"/>
    <property type="molecule type" value="Genomic_DNA"/>
</dbReference>
<feature type="transmembrane region" description="Helical" evidence="2">
    <location>
        <begin position="152"/>
        <end position="176"/>
    </location>
</feature>
<protein>
    <submittedName>
        <fullName evidence="3">Uncharacterized protein</fullName>
    </submittedName>
</protein>
<dbReference type="Proteomes" id="UP000313359">
    <property type="component" value="Unassembled WGS sequence"/>
</dbReference>
<sequence>MSSIGEPSTSSFALSSSPLPSTAQYASTSTVDSQRHDVRATFAWASVPNMTTCASATISWDYSGPEQPLLVKVYPGGNMSFSANATAQSYTVPTVQLIPGEYTMSISNSPNLEYPNRHAQFFVYGTDTSCFPPARRSTSTDTTITSSTTNGALIGGVAVGIGGAVTLLAVGFYFRFAAMRLFRRWRSKPEVDPEVPGHEGQWDIHHSRNVSDVSHSQDSQRRLLDSESIARTPEMRTNALPASQVTILRLEPNRRPPSTLDAGTAPLRVTKRPRPLPRLEPNRRKPSIATTAALDMPSSSDRPSAPPPPAVVPTPKVDLEAEFKPISRPTPIVTTPLLKVPKPPRRSLIRHSGISGITSASTALSDMSLLKPGPNGPVQVDFPVELQRAHALAKLDAIMDHPPLLTATPPPPSRTPSPSQSSAVTIPAPAQVPSGDRSPTDPTPRSPLSPFLKRMSAQQPLSRSGSGRSRYATRKPVPPIDRSATPAPSDILSSIIWTRPSSPASTYVWNERGSPVPSSSTSQMYRTRDSVWSGSLTGSDVTWARPIEDWEREQMRVLAVANPDPDDGETARNENAGPFGVGNGSFGRRGPVVRHQSFGDMKAMKAMVPDVPPIPERQAAQ</sequence>
<keyword evidence="2" id="KW-1133">Transmembrane helix</keyword>
<feature type="region of interest" description="Disordered" evidence="1">
    <location>
        <begin position="1"/>
        <end position="30"/>
    </location>
</feature>
<evidence type="ECO:0000256" key="2">
    <source>
        <dbReference type="SAM" id="Phobius"/>
    </source>
</evidence>
<evidence type="ECO:0000256" key="1">
    <source>
        <dbReference type="SAM" id="MobiDB-lite"/>
    </source>
</evidence>
<feature type="region of interest" description="Disordered" evidence="1">
    <location>
        <begin position="401"/>
        <end position="488"/>
    </location>
</feature>